<protein>
    <recommendedName>
        <fullName evidence="4">DUF4360 domain-containing protein</fullName>
    </recommendedName>
</protein>
<name>A0A8J3BTB7_9ACTN</name>
<dbReference type="Pfam" id="PF14273">
    <property type="entry name" value="DUF4360"/>
    <property type="match status" value="1"/>
</dbReference>
<dbReference type="RefSeq" id="WP_189113858.1">
    <property type="nucleotide sequence ID" value="NZ_BMQC01000005.1"/>
</dbReference>
<gene>
    <name evidence="2" type="ORF">GCM10010124_19100</name>
</gene>
<comment type="caution">
    <text evidence="2">The sequence shown here is derived from an EMBL/GenBank/DDBJ whole genome shotgun (WGS) entry which is preliminary data.</text>
</comment>
<reference evidence="2" key="1">
    <citation type="journal article" date="2014" name="Int. J. Syst. Evol. Microbiol.">
        <title>Complete genome sequence of Corynebacterium casei LMG S-19264T (=DSM 44701T), isolated from a smear-ripened cheese.</title>
        <authorList>
            <consortium name="US DOE Joint Genome Institute (JGI-PGF)"/>
            <person name="Walter F."/>
            <person name="Albersmeier A."/>
            <person name="Kalinowski J."/>
            <person name="Ruckert C."/>
        </authorList>
    </citation>
    <scope>NUCLEOTIDE SEQUENCE</scope>
    <source>
        <strain evidence="2">JCM 3091</strain>
    </source>
</reference>
<evidence type="ECO:0000313" key="2">
    <source>
        <dbReference type="EMBL" id="GGK26611.1"/>
    </source>
</evidence>
<dbReference type="PANTHER" id="PTHR38847:SF1">
    <property type="entry name" value="PSEUDOURIDINE SYNTHASE RSUA_RLUA-LIKE DOMAIN-CONTAINING PROTEIN"/>
    <property type="match status" value="1"/>
</dbReference>
<dbReference type="PANTHER" id="PTHR38847">
    <property type="match status" value="1"/>
</dbReference>
<organism evidence="2 3">
    <name type="scientific">Pilimelia terevasa</name>
    <dbReference type="NCBI Taxonomy" id="53372"/>
    <lineage>
        <taxon>Bacteria</taxon>
        <taxon>Bacillati</taxon>
        <taxon>Actinomycetota</taxon>
        <taxon>Actinomycetes</taxon>
        <taxon>Micromonosporales</taxon>
        <taxon>Micromonosporaceae</taxon>
        <taxon>Pilimelia</taxon>
    </lineage>
</organism>
<feature type="chain" id="PRO_5038744563" description="DUF4360 domain-containing protein" evidence="1">
    <location>
        <begin position="31"/>
        <end position="205"/>
    </location>
</feature>
<evidence type="ECO:0000313" key="3">
    <source>
        <dbReference type="Proteomes" id="UP000662200"/>
    </source>
</evidence>
<keyword evidence="3" id="KW-1185">Reference proteome</keyword>
<sequence>MTSRYLKKVGVTLVTAVLAAGTALPAAAHAPSRGITVRVESVAGSGCPTPASATVTPHLGEQGFTIAYQQFAAVASPQTSKFCNLVVRAKIDGGLHIGLRKVTYRGTADLVNANASFVFEAKYHWLGQPTIYQPAYTKAGPFEGDWEVSHTLKEVHWGPCQPEAQFDILQNLKARGGAPGASDVVVQTTDAGYAAVYEWVTERCV</sequence>
<dbReference type="EMBL" id="BMQC01000005">
    <property type="protein sequence ID" value="GGK26611.1"/>
    <property type="molecule type" value="Genomic_DNA"/>
</dbReference>
<evidence type="ECO:0008006" key="4">
    <source>
        <dbReference type="Google" id="ProtNLM"/>
    </source>
</evidence>
<accession>A0A8J3BTB7</accession>
<reference evidence="2" key="2">
    <citation type="submission" date="2020-09" db="EMBL/GenBank/DDBJ databases">
        <authorList>
            <person name="Sun Q."/>
            <person name="Ohkuma M."/>
        </authorList>
    </citation>
    <scope>NUCLEOTIDE SEQUENCE</scope>
    <source>
        <strain evidence="2">JCM 3091</strain>
    </source>
</reference>
<proteinExistence type="predicted"/>
<keyword evidence="1" id="KW-0732">Signal</keyword>
<evidence type="ECO:0000256" key="1">
    <source>
        <dbReference type="SAM" id="SignalP"/>
    </source>
</evidence>
<feature type="signal peptide" evidence="1">
    <location>
        <begin position="1"/>
        <end position="30"/>
    </location>
</feature>
<dbReference type="Proteomes" id="UP000662200">
    <property type="component" value="Unassembled WGS sequence"/>
</dbReference>
<dbReference type="AlphaFoldDB" id="A0A8J3BTB7"/>
<dbReference type="InterPro" id="IPR025649">
    <property type="entry name" value="DUF4360"/>
</dbReference>